<name>A0A518H2J9_9BACT</name>
<evidence type="ECO:0000256" key="1">
    <source>
        <dbReference type="SAM" id="MobiDB-lite"/>
    </source>
</evidence>
<accession>A0A518H2J9</accession>
<evidence type="ECO:0000313" key="3">
    <source>
        <dbReference type="EMBL" id="QDV35068.1"/>
    </source>
</evidence>
<dbReference type="KEGG" id="tpla:ElP_29700"/>
<dbReference type="AlphaFoldDB" id="A0A518H2J9"/>
<feature type="domain" description="MoxR-vWA-beta-propeller ternary system" evidence="2">
    <location>
        <begin position="29"/>
        <end position="265"/>
    </location>
</feature>
<organism evidence="3 4">
    <name type="scientific">Tautonia plasticadhaerens</name>
    <dbReference type="NCBI Taxonomy" id="2527974"/>
    <lineage>
        <taxon>Bacteria</taxon>
        <taxon>Pseudomonadati</taxon>
        <taxon>Planctomycetota</taxon>
        <taxon>Planctomycetia</taxon>
        <taxon>Isosphaerales</taxon>
        <taxon>Isosphaeraceae</taxon>
        <taxon>Tautonia</taxon>
    </lineage>
</organism>
<sequence>MAPGTRVDVITMIPPPNSPAPLSGVRLARVPIAGLAALAALRGRGDVTVLAAEGGEDAWVSWRPGPGGDRDEVVEALLPVPGAAFFRGDRGGWYRVGRSLPDFDAGPAPEGDHAGPPGLPLHRALLPGPTRWLDPRADWRPATLRLAADHRPRPASALVIRAGALLPWAESAPTASLRGLAAARSGDRVLLLGRRLPPVLGLGRYWGGRVLVPLGSRPEPDLPEARMAEALGLPDGDLGLIGPDGRVEVVPGRAPRPLSRASARLMAGISDRLPGGQGPGSGPREGGR</sequence>
<feature type="region of interest" description="Disordered" evidence="1">
    <location>
        <begin position="251"/>
        <end position="288"/>
    </location>
</feature>
<keyword evidence="4" id="KW-1185">Reference proteome</keyword>
<gene>
    <name evidence="3" type="ORF">ElP_29700</name>
</gene>
<evidence type="ECO:0000259" key="2">
    <source>
        <dbReference type="Pfam" id="PF19918"/>
    </source>
</evidence>
<dbReference type="InterPro" id="IPR045552">
    <property type="entry name" value="bpX2"/>
</dbReference>
<dbReference type="EMBL" id="CP036426">
    <property type="protein sequence ID" value="QDV35068.1"/>
    <property type="molecule type" value="Genomic_DNA"/>
</dbReference>
<feature type="compositionally biased region" description="Gly residues" evidence="1">
    <location>
        <begin position="275"/>
        <end position="288"/>
    </location>
</feature>
<dbReference type="Pfam" id="PF19918">
    <property type="entry name" value="bpX2"/>
    <property type="match status" value="1"/>
</dbReference>
<evidence type="ECO:0000313" key="4">
    <source>
        <dbReference type="Proteomes" id="UP000317835"/>
    </source>
</evidence>
<dbReference type="Proteomes" id="UP000317835">
    <property type="component" value="Chromosome"/>
</dbReference>
<protein>
    <recommendedName>
        <fullName evidence="2">MoxR-vWA-beta-propeller ternary system domain-containing protein</fullName>
    </recommendedName>
</protein>
<feature type="compositionally biased region" description="Low complexity" evidence="1">
    <location>
        <begin position="253"/>
        <end position="265"/>
    </location>
</feature>
<reference evidence="3 4" key="1">
    <citation type="submission" date="2019-02" db="EMBL/GenBank/DDBJ databases">
        <title>Deep-cultivation of Planctomycetes and their phenomic and genomic characterization uncovers novel biology.</title>
        <authorList>
            <person name="Wiegand S."/>
            <person name="Jogler M."/>
            <person name="Boedeker C."/>
            <person name="Pinto D."/>
            <person name="Vollmers J."/>
            <person name="Rivas-Marin E."/>
            <person name="Kohn T."/>
            <person name="Peeters S.H."/>
            <person name="Heuer A."/>
            <person name="Rast P."/>
            <person name="Oberbeckmann S."/>
            <person name="Bunk B."/>
            <person name="Jeske O."/>
            <person name="Meyerdierks A."/>
            <person name="Storesund J.E."/>
            <person name="Kallscheuer N."/>
            <person name="Luecker S."/>
            <person name="Lage O.M."/>
            <person name="Pohl T."/>
            <person name="Merkel B.J."/>
            <person name="Hornburger P."/>
            <person name="Mueller R.-W."/>
            <person name="Bruemmer F."/>
            <person name="Labrenz M."/>
            <person name="Spormann A.M."/>
            <person name="Op den Camp H."/>
            <person name="Overmann J."/>
            <person name="Amann R."/>
            <person name="Jetten M.S.M."/>
            <person name="Mascher T."/>
            <person name="Medema M.H."/>
            <person name="Devos D.P."/>
            <person name="Kaster A.-K."/>
            <person name="Ovreas L."/>
            <person name="Rohde M."/>
            <person name="Galperin M.Y."/>
            <person name="Jogler C."/>
        </authorList>
    </citation>
    <scope>NUCLEOTIDE SEQUENCE [LARGE SCALE GENOMIC DNA]</scope>
    <source>
        <strain evidence="3 4">ElP</strain>
    </source>
</reference>
<proteinExistence type="predicted"/>